<proteinExistence type="predicted"/>
<dbReference type="Proteomes" id="UP000501676">
    <property type="component" value="Chromosome"/>
</dbReference>
<sequence>MSNTVKINGSNKEYTLSSNIKIYALIDAGFKKTVNGNYTYEHPLYKDSPYNATAKLKMTINKELNHLTMVVTDINGLTKVNIFKNKQLVSMVELLQFVLKDLEEKEIIVEN</sequence>
<dbReference type="InterPro" id="IPR035942">
    <property type="entry name" value="Lp2179-like_sf"/>
</dbReference>
<dbReference type="InterPro" id="IPR014965">
    <property type="entry name" value="Amino_acid_metab_prot_put"/>
</dbReference>
<dbReference type="Pfam" id="PF08866">
    <property type="entry name" value="DUF1831"/>
    <property type="match status" value="1"/>
</dbReference>
<name>A0A6G7B8R8_9LACO</name>
<evidence type="ECO:0000313" key="2">
    <source>
        <dbReference type="Proteomes" id="UP000501676"/>
    </source>
</evidence>
<reference evidence="1 2" key="1">
    <citation type="submission" date="2020-02" db="EMBL/GenBank/DDBJ databases">
        <title>Complete genome sequences of six Lactobacillus iners strains isolated from the human vagina.</title>
        <authorList>
            <person name="France M.T."/>
            <person name="Rutt L."/>
            <person name="Narina S."/>
            <person name="Arbaugh S."/>
            <person name="Humphrys M.S."/>
            <person name="Ma B."/>
            <person name="Hayward M.R."/>
            <person name="Relman D."/>
            <person name="Kwon D.S."/>
            <person name="Ravel J."/>
        </authorList>
    </citation>
    <scope>NUCLEOTIDE SEQUENCE [LARGE SCALE GENOMIC DNA]</scope>
    <source>
        <strain evidence="1 2">C0210C1</strain>
    </source>
</reference>
<gene>
    <name evidence="1" type="ORF">G6Z83_03200</name>
</gene>
<dbReference type="SUPFAM" id="SSF160800">
    <property type="entry name" value="Lp2179-like"/>
    <property type="match status" value="1"/>
</dbReference>
<organism evidence="1 2">
    <name type="scientific">Lactobacillus iners</name>
    <dbReference type="NCBI Taxonomy" id="147802"/>
    <lineage>
        <taxon>Bacteria</taxon>
        <taxon>Bacillati</taxon>
        <taxon>Bacillota</taxon>
        <taxon>Bacilli</taxon>
        <taxon>Lactobacillales</taxon>
        <taxon>Lactobacillaceae</taxon>
        <taxon>Lactobacillus</taxon>
    </lineage>
</organism>
<dbReference type="RefSeq" id="WP_006730032.1">
    <property type="nucleotide sequence ID" value="NZ_CABKQA010000001.1"/>
</dbReference>
<dbReference type="EMBL" id="CP049228">
    <property type="protein sequence ID" value="QIH23719.1"/>
    <property type="molecule type" value="Genomic_DNA"/>
</dbReference>
<evidence type="ECO:0000313" key="1">
    <source>
        <dbReference type="EMBL" id="QIH23719.1"/>
    </source>
</evidence>
<dbReference type="Gene3D" id="3.30.1820.10">
    <property type="entry name" value="Lp2179-like"/>
    <property type="match status" value="1"/>
</dbReference>
<dbReference type="GeneID" id="93221375"/>
<protein>
    <submittedName>
        <fullName evidence="1">DUF1831 domain-containing protein</fullName>
    </submittedName>
</protein>
<accession>A0A6G7B8R8</accession>
<dbReference type="AlphaFoldDB" id="A0A6G7B8R8"/>